<dbReference type="AlphaFoldDB" id="A0A285E6H1"/>
<evidence type="ECO:0000313" key="7">
    <source>
        <dbReference type="Proteomes" id="UP000219514"/>
    </source>
</evidence>
<proteinExistence type="predicted"/>
<dbReference type="Gene3D" id="3.20.20.30">
    <property type="entry name" value="Luciferase-like domain"/>
    <property type="match status" value="1"/>
</dbReference>
<dbReference type="NCBIfam" id="TIGR03619">
    <property type="entry name" value="F420_Rv2161c"/>
    <property type="match status" value="1"/>
</dbReference>
<evidence type="ECO:0000313" key="6">
    <source>
        <dbReference type="EMBL" id="SNX94607.1"/>
    </source>
</evidence>
<accession>A0A285E6H1</accession>
<dbReference type="InterPro" id="IPR036661">
    <property type="entry name" value="Luciferase-like_sf"/>
</dbReference>
<dbReference type="RefSeq" id="WP_143426519.1">
    <property type="nucleotide sequence ID" value="NZ_JACHXB010000001.1"/>
</dbReference>
<evidence type="ECO:0000256" key="2">
    <source>
        <dbReference type="ARBA" id="ARBA00022643"/>
    </source>
</evidence>
<evidence type="ECO:0000259" key="5">
    <source>
        <dbReference type="Pfam" id="PF00296"/>
    </source>
</evidence>
<keyword evidence="1" id="KW-0285">Flavoprotein</keyword>
<organism evidence="6 7">
    <name type="scientific">Geodermatophilus sabuli</name>
    <dbReference type="NCBI Taxonomy" id="1564158"/>
    <lineage>
        <taxon>Bacteria</taxon>
        <taxon>Bacillati</taxon>
        <taxon>Actinomycetota</taxon>
        <taxon>Actinomycetes</taxon>
        <taxon>Geodermatophilales</taxon>
        <taxon>Geodermatophilaceae</taxon>
        <taxon>Geodermatophilus</taxon>
    </lineage>
</organism>
<dbReference type="Proteomes" id="UP000219514">
    <property type="component" value="Unassembled WGS sequence"/>
</dbReference>
<reference evidence="6 7" key="1">
    <citation type="submission" date="2017-09" db="EMBL/GenBank/DDBJ databases">
        <authorList>
            <person name="Ehlers B."/>
            <person name="Leendertz F.H."/>
        </authorList>
    </citation>
    <scope>NUCLEOTIDE SEQUENCE [LARGE SCALE GENOMIC DNA]</scope>
    <source>
        <strain evidence="6 7">DSM 46844</strain>
    </source>
</reference>
<protein>
    <submittedName>
        <fullName evidence="6">Probable F420-dependent oxidoreductase, Rv2161c family</fullName>
    </submittedName>
</protein>
<dbReference type="PANTHER" id="PTHR42847:SF4">
    <property type="entry name" value="ALKANESULFONATE MONOOXYGENASE-RELATED"/>
    <property type="match status" value="1"/>
</dbReference>
<evidence type="ECO:0000256" key="4">
    <source>
        <dbReference type="ARBA" id="ARBA00023033"/>
    </source>
</evidence>
<evidence type="ECO:0000256" key="1">
    <source>
        <dbReference type="ARBA" id="ARBA00022630"/>
    </source>
</evidence>
<name>A0A285E6H1_9ACTN</name>
<feature type="domain" description="Luciferase-like" evidence="5">
    <location>
        <begin position="12"/>
        <end position="234"/>
    </location>
</feature>
<gene>
    <name evidence="6" type="ORF">SAMN06893097_101404</name>
</gene>
<dbReference type="InterPro" id="IPR019921">
    <property type="entry name" value="Lucif-like_OxRdtase_Rv2161c"/>
</dbReference>
<dbReference type="GO" id="GO:0046306">
    <property type="term" value="P:alkanesulfonate catabolic process"/>
    <property type="evidence" value="ECO:0007669"/>
    <property type="project" value="TreeGrafter"/>
</dbReference>
<dbReference type="EMBL" id="OBDO01000001">
    <property type="protein sequence ID" value="SNX94607.1"/>
    <property type="molecule type" value="Genomic_DNA"/>
</dbReference>
<dbReference type="Pfam" id="PF00296">
    <property type="entry name" value="Bac_luciferase"/>
    <property type="match status" value="1"/>
</dbReference>
<dbReference type="SUPFAM" id="SSF51679">
    <property type="entry name" value="Bacterial luciferase-like"/>
    <property type="match status" value="1"/>
</dbReference>
<evidence type="ECO:0000256" key="3">
    <source>
        <dbReference type="ARBA" id="ARBA00023002"/>
    </source>
</evidence>
<keyword evidence="4" id="KW-0503">Monooxygenase</keyword>
<dbReference type="InterPro" id="IPR050172">
    <property type="entry name" value="SsuD_RutA_monooxygenase"/>
</dbReference>
<sequence length="291" mass="32160">MKYSMNCWAALGDSPTADDYVALAQHMEALGYHGVWMADHVAVPTLFDRSQYPYPSGFPENSNWVDPFTWLAAIATCTKHVKLGTTVAIVPARPPVTQAQTVATLDVMSNGRFVYGIGLGWMEAEYDLLNVPFKNRGRRTNEYIRIMKQLWSGDTGPFAGEFYSHGGALLKPLPVQKPHPMLIVGGEGVPAFKRLIELDGDGLHGTYKSPEAYRQDMELLKSMMAAAGRDVDDLWNTMMCTAEDVPHALGNPAAIAELEEMGVKEIVFAPKFSSVDEGMRMTEHIADQMSR</sequence>
<keyword evidence="3" id="KW-0560">Oxidoreductase</keyword>
<keyword evidence="7" id="KW-1185">Reference proteome</keyword>
<dbReference type="OrthoDB" id="3206024at2"/>
<dbReference type="GO" id="GO:0008726">
    <property type="term" value="F:alkanesulfonate monooxygenase activity"/>
    <property type="evidence" value="ECO:0007669"/>
    <property type="project" value="TreeGrafter"/>
</dbReference>
<keyword evidence="2" id="KW-0288">FMN</keyword>
<dbReference type="PANTHER" id="PTHR42847">
    <property type="entry name" value="ALKANESULFONATE MONOOXYGENASE"/>
    <property type="match status" value="1"/>
</dbReference>
<dbReference type="InterPro" id="IPR011251">
    <property type="entry name" value="Luciferase-like_dom"/>
</dbReference>